<evidence type="ECO:0000259" key="1">
    <source>
        <dbReference type="Pfam" id="PF01551"/>
    </source>
</evidence>
<dbReference type="AlphaFoldDB" id="A0A939GCI5"/>
<feature type="domain" description="M23ase beta-sheet core" evidence="1">
    <location>
        <begin position="124"/>
        <end position="219"/>
    </location>
</feature>
<dbReference type="GO" id="GO:0004222">
    <property type="term" value="F:metalloendopeptidase activity"/>
    <property type="evidence" value="ECO:0007669"/>
    <property type="project" value="TreeGrafter"/>
</dbReference>
<dbReference type="Pfam" id="PF01551">
    <property type="entry name" value="Peptidase_M23"/>
    <property type="match status" value="1"/>
</dbReference>
<dbReference type="PANTHER" id="PTHR21666:SF270">
    <property type="entry name" value="MUREIN HYDROLASE ACTIVATOR ENVC"/>
    <property type="match status" value="1"/>
</dbReference>
<proteinExistence type="predicted"/>
<keyword evidence="3" id="KW-1185">Reference proteome</keyword>
<comment type="caution">
    <text evidence="2">The sequence shown here is derived from an EMBL/GenBank/DDBJ whole genome shotgun (WGS) entry which is preliminary data.</text>
</comment>
<dbReference type="PANTHER" id="PTHR21666">
    <property type="entry name" value="PEPTIDASE-RELATED"/>
    <property type="match status" value="1"/>
</dbReference>
<dbReference type="SUPFAM" id="SSF51261">
    <property type="entry name" value="Duplicated hybrid motif"/>
    <property type="match status" value="1"/>
</dbReference>
<dbReference type="InterPro" id="IPR011055">
    <property type="entry name" value="Dup_hybrid_motif"/>
</dbReference>
<dbReference type="InterPro" id="IPR050570">
    <property type="entry name" value="Cell_wall_metabolism_enzyme"/>
</dbReference>
<reference evidence="2" key="1">
    <citation type="submission" date="2021-03" db="EMBL/GenBank/DDBJ databases">
        <title>Fibrella sp. HMF5335 genome sequencing and assembly.</title>
        <authorList>
            <person name="Kang H."/>
            <person name="Kim H."/>
            <person name="Bae S."/>
            <person name="Joh K."/>
        </authorList>
    </citation>
    <scope>NUCLEOTIDE SEQUENCE</scope>
    <source>
        <strain evidence="2">HMF5335</strain>
    </source>
</reference>
<gene>
    <name evidence="2" type="ORF">J2I47_07680</name>
</gene>
<protein>
    <submittedName>
        <fullName evidence="2">M23 family metallopeptidase</fullName>
    </submittedName>
</protein>
<dbReference type="CDD" id="cd12797">
    <property type="entry name" value="M23_peptidase"/>
    <property type="match status" value="1"/>
</dbReference>
<dbReference type="Proteomes" id="UP000664034">
    <property type="component" value="Unassembled WGS sequence"/>
</dbReference>
<dbReference type="EMBL" id="JAFMYV010000003">
    <property type="protein sequence ID" value="MBO0936424.1"/>
    <property type="molecule type" value="Genomic_DNA"/>
</dbReference>
<evidence type="ECO:0000313" key="3">
    <source>
        <dbReference type="Proteomes" id="UP000664034"/>
    </source>
</evidence>
<dbReference type="Gene3D" id="2.70.70.10">
    <property type="entry name" value="Glucose Permease (Domain IIA)"/>
    <property type="match status" value="1"/>
</dbReference>
<accession>A0A939GCI5</accession>
<dbReference type="InterPro" id="IPR016047">
    <property type="entry name" value="M23ase_b-sheet_dom"/>
</dbReference>
<organism evidence="2 3">
    <name type="scientific">Fibrella rubiginis</name>
    <dbReference type="NCBI Taxonomy" id="2817060"/>
    <lineage>
        <taxon>Bacteria</taxon>
        <taxon>Pseudomonadati</taxon>
        <taxon>Bacteroidota</taxon>
        <taxon>Cytophagia</taxon>
        <taxon>Cytophagales</taxon>
        <taxon>Spirosomataceae</taxon>
        <taxon>Fibrella</taxon>
    </lineage>
</organism>
<sequence length="231" mass="26117">MLLILLNFMISEPICVAQVLFSPKARQSDTLRISLFNNQVRFTRQINKTGTKLTDATPDSLQIARLAAQLTDDSMLPGNLQSTTLDRFQYIPSILPVRIVQREQYRVSSWFGMRCHPVTGRRQSHNGMDFPQPVGTPVYATADGYVSQVGLQSDGLGLSIQLIHESGYITTYGHLSRYEVQPGQRVRRGQRIGQVGQTGITTGPHLHYIVRYKGQAIDPRRHCFLILERKH</sequence>
<name>A0A939GCI5_9BACT</name>
<evidence type="ECO:0000313" key="2">
    <source>
        <dbReference type="EMBL" id="MBO0936424.1"/>
    </source>
</evidence>